<evidence type="ECO:0000256" key="5">
    <source>
        <dbReference type="ARBA" id="ARBA00022801"/>
    </source>
</evidence>
<feature type="active site" description="Proton donor" evidence="6">
    <location>
        <position position="175"/>
    </location>
</feature>
<dbReference type="Proteomes" id="UP001163046">
    <property type="component" value="Unassembled WGS sequence"/>
</dbReference>
<evidence type="ECO:0000313" key="9">
    <source>
        <dbReference type="Proteomes" id="UP001163046"/>
    </source>
</evidence>
<evidence type="ECO:0000259" key="7">
    <source>
        <dbReference type="Pfam" id="PF00728"/>
    </source>
</evidence>
<dbReference type="GO" id="GO:0004563">
    <property type="term" value="F:beta-N-acetylhexosaminidase activity"/>
    <property type="evidence" value="ECO:0007669"/>
    <property type="project" value="UniProtKB-EC"/>
</dbReference>
<dbReference type="PRINTS" id="PR00738">
    <property type="entry name" value="GLHYDRLASE20"/>
</dbReference>
<keyword evidence="4" id="KW-0732">Signal</keyword>
<dbReference type="Pfam" id="PF00728">
    <property type="entry name" value="Glyco_hydro_20"/>
    <property type="match status" value="1"/>
</dbReference>
<feature type="domain" description="Glycoside hydrolase family 20 catalytic" evidence="7">
    <location>
        <begin position="26"/>
        <end position="275"/>
    </location>
</feature>
<dbReference type="InterPro" id="IPR017853">
    <property type="entry name" value="GH"/>
</dbReference>
<dbReference type="GO" id="GO:0016020">
    <property type="term" value="C:membrane"/>
    <property type="evidence" value="ECO:0007669"/>
    <property type="project" value="TreeGrafter"/>
</dbReference>
<dbReference type="SUPFAM" id="SSF51445">
    <property type="entry name" value="(Trans)glycosidases"/>
    <property type="match status" value="1"/>
</dbReference>
<accession>A0A9W9ZBE0</accession>
<name>A0A9W9ZBE0_9CNID</name>
<evidence type="ECO:0000256" key="3">
    <source>
        <dbReference type="ARBA" id="ARBA00012663"/>
    </source>
</evidence>
<dbReference type="GO" id="GO:0030203">
    <property type="term" value="P:glycosaminoglycan metabolic process"/>
    <property type="evidence" value="ECO:0007669"/>
    <property type="project" value="TreeGrafter"/>
</dbReference>
<evidence type="ECO:0000256" key="2">
    <source>
        <dbReference type="ARBA" id="ARBA00006285"/>
    </source>
</evidence>
<dbReference type="GO" id="GO:0005975">
    <property type="term" value="P:carbohydrate metabolic process"/>
    <property type="evidence" value="ECO:0007669"/>
    <property type="project" value="InterPro"/>
</dbReference>
<dbReference type="InterPro" id="IPR015883">
    <property type="entry name" value="Glyco_hydro_20_cat"/>
</dbReference>
<keyword evidence="5" id="KW-0378">Hydrolase</keyword>
<protein>
    <recommendedName>
        <fullName evidence="3">beta-N-acetylhexosaminidase</fullName>
        <ecNumber evidence="3">3.2.1.52</ecNumber>
    </recommendedName>
</protein>
<dbReference type="EC" id="3.2.1.52" evidence="3"/>
<gene>
    <name evidence="8" type="ORF">OS493_025778</name>
</gene>
<proteinExistence type="inferred from homology"/>
<dbReference type="InterPro" id="IPR025705">
    <property type="entry name" value="Beta_hexosaminidase_sua/sub"/>
</dbReference>
<dbReference type="OrthoDB" id="428480at2759"/>
<keyword evidence="9" id="KW-1185">Reference proteome</keyword>
<evidence type="ECO:0000313" key="8">
    <source>
        <dbReference type="EMBL" id="KAJ7377884.1"/>
    </source>
</evidence>
<dbReference type="EMBL" id="MU826371">
    <property type="protein sequence ID" value="KAJ7377884.1"/>
    <property type="molecule type" value="Genomic_DNA"/>
</dbReference>
<organism evidence="8 9">
    <name type="scientific">Desmophyllum pertusum</name>
    <dbReference type="NCBI Taxonomy" id="174260"/>
    <lineage>
        <taxon>Eukaryota</taxon>
        <taxon>Metazoa</taxon>
        <taxon>Cnidaria</taxon>
        <taxon>Anthozoa</taxon>
        <taxon>Hexacorallia</taxon>
        <taxon>Scleractinia</taxon>
        <taxon>Caryophylliina</taxon>
        <taxon>Caryophylliidae</taxon>
        <taxon>Desmophyllum</taxon>
    </lineage>
</organism>
<comment type="caution">
    <text evidence="8">The sequence shown here is derived from an EMBL/GenBank/DDBJ whole genome shotgun (WGS) entry which is preliminary data.</text>
</comment>
<dbReference type="Gene3D" id="3.20.20.80">
    <property type="entry name" value="Glycosidases"/>
    <property type="match status" value="1"/>
</dbReference>
<dbReference type="PANTHER" id="PTHR22600:SF26">
    <property type="entry name" value="BETA-N-ACETYLHEXOSAMINIDASE"/>
    <property type="match status" value="1"/>
</dbReference>
<reference evidence="8" key="1">
    <citation type="submission" date="2023-01" db="EMBL/GenBank/DDBJ databases">
        <title>Genome assembly of the deep-sea coral Lophelia pertusa.</title>
        <authorList>
            <person name="Herrera S."/>
            <person name="Cordes E."/>
        </authorList>
    </citation>
    <scope>NUCLEOTIDE SEQUENCE</scope>
    <source>
        <strain evidence="8">USNM1676648</strain>
        <tissue evidence="8">Polyp</tissue>
    </source>
</reference>
<evidence type="ECO:0000256" key="4">
    <source>
        <dbReference type="ARBA" id="ARBA00022729"/>
    </source>
</evidence>
<dbReference type="AlphaFoldDB" id="A0A9W9ZBE0"/>
<evidence type="ECO:0000256" key="1">
    <source>
        <dbReference type="ARBA" id="ARBA00001231"/>
    </source>
</evidence>
<dbReference type="PANTHER" id="PTHR22600">
    <property type="entry name" value="BETA-HEXOSAMINIDASE"/>
    <property type="match status" value="1"/>
</dbReference>
<sequence>METFTQLIENGNLISSAVNIDDEPRYVHRGLMLDTGRRYFPLELLYNILDGMSAVKLNVMHFHFVDFCRFSVESKLYPELRNNESEIYTQEQVRSLVSYATDRGIRVIPEVESAFHVLGMVGLNNKTKGLRFCNSTGSLELYNDPEGVTVTTMKSILEEMMSLFPDQYFHLGLDEIITTSVCTLEKTKDLEEELMEFLQQKGKIPYAWQEALLSSGAAVNGTVLQAWSKDGAVKAIIDKGFQVVNSLFEHFYLNVPVNISALWTDISAGLNPDETTMLLGGEMAMWTDEYCFVEECFLYKRAKPLAWWMYGPEADSQFTESLSGIIWPRAIVGAGTFWNYQSGLKPESQEFQMRVNSQHKRMIQRDILTCPPECKCDYLTRCGQSYPRP</sequence>
<comment type="similarity">
    <text evidence="2">Belongs to the glycosyl hydrolase 20 family.</text>
</comment>
<comment type="catalytic activity">
    <reaction evidence="1">
        <text>Hydrolysis of terminal non-reducing N-acetyl-D-hexosamine residues in N-acetyl-beta-D-hexosaminides.</text>
        <dbReference type="EC" id="3.2.1.52"/>
    </reaction>
</comment>
<evidence type="ECO:0000256" key="6">
    <source>
        <dbReference type="PIRSR" id="PIRSR625705-1"/>
    </source>
</evidence>